<dbReference type="EMBL" id="HACA01014378">
    <property type="protein sequence ID" value="CDW31739.1"/>
    <property type="molecule type" value="Transcribed_RNA"/>
</dbReference>
<sequence length="87" mass="10212">MTSKLFPLWRTLRRSIKKRRENKTRERESERFIPAWSAYQPKKGSPKSKERGEALHFPAETAQFLSSLLSSKSLPCVFLVLMDQRIC</sequence>
<protein>
    <submittedName>
        <fullName evidence="1">Uncharacterized protein</fullName>
    </submittedName>
</protein>
<accession>A0A0K2U0D4</accession>
<organism evidence="1">
    <name type="scientific">Lepeophtheirus salmonis</name>
    <name type="common">Salmon louse</name>
    <name type="synonym">Caligus salmonis</name>
    <dbReference type="NCBI Taxonomy" id="72036"/>
    <lineage>
        <taxon>Eukaryota</taxon>
        <taxon>Metazoa</taxon>
        <taxon>Ecdysozoa</taxon>
        <taxon>Arthropoda</taxon>
        <taxon>Crustacea</taxon>
        <taxon>Multicrustacea</taxon>
        <taxon>Hexanauplia</taxon>
        <taxon>Copepoda</taxon>
        <taxon>Siphonostomatoida</taxon>
        <taxon>Caligidae</taxon>
        <taxon>Lepeophtheirus</taxon>
    </lineage>
</organism>
<dbReference type="AlphaFoldDB" id="A0A0K2U0D4"/>
<proteinExistence type="predicted"/>
<evidence type="ECO:0000313" key="1">
    <source>
        <dbReference type="EMBL" id="CDW31739.1"/>
    </source>
</evidence>
<reference evidence="1" key="1">
    <citation type="submission" date="2014-05" db="EMBL/GenBank/DDBJ databases">
        <authorList>
            <person name="Chronopoulou M."/>
        </authorList>
    </citation>
    <scope>NUCLEOTIDE SEQUENCE</scope>
    <source>
        <tissue evidence="1">Whole organism</tissue>
    </source>
</reference>
<name>A0A0K2U0D4_LEPSM</name>